<dbReference type="Proteomes" id="UP000050525">
    <property type="component" value="Unassembled WGS sequence"/>
</dbReference>
<evidence type="ECO:0000313" key="2">
    <source>
        <dbReference type="Proteomes" id="UP000050525"/>
    </source>
</evidence>
<name>A0A151P1J8_ALLMI</name>
<proteinExistence type="predicted"/>
<protein>
    <submittedName>
        <fullName evidence="1">Uncharacterized protein</fullName>
    </submittedName>
</protein>
<dbReference type="EMBL" id="AKHW03001300">
    <property type="protein sequence ID" value="KYO42941.1"/>
    <property type="molecule type" value="Genomic_DNA"/>
</dbReference>
<keyword evidence="2" id="KW-1185">Reference proteome</keyword>
<dbReference type="AlphaFoldDB" id="A0A151P1J8"/>
<sequence length="124" mass="14181">MVSQSHQWDWQQILTNFKYMKLQHIQGRDTNMVLHAMRSVVPYHEEMSRKLLETQTKTQDTQDGDSLHETLIEQSDTDNLALSTAKCQQLQGKGHTLGYFAHAGIFWILGGHFYPASCRSVTAS</sequence>
<accession>A0A151P1J8</accession>
<gene>
    <name evidence="1" type="ORF">Y1Q_0010271</name>
</gene>
<reference evidence="1 2" key="1">
    <citation type="journal article" date="2012" name="Genome Biol.">
        <title>Sequencing three crocodilian genomes to illuminate the evolution of archosaurs and amniotes.</title>
        <authorList>
            <person name="St John J.A."/>
            <person name="Braun E.L."/>
            <person name="Isberg S.R."/>
            <person name="Miles L.G."/>
            <person name="Chong A.Y."/>
            <person name="Gongora J."/>
            <person name="Dalzell P."/>
            <person name="Moran C."/>
            <person name="Bed'hom B."/>
            <person name="Abzhanov A."/>
            <person name="Burgess S.C."/>
            <person name="Cooksey A.M."/>
            <person name="Castoe T.A."/>
            <person name="Crawford N.G."/>
            <person name="Densmore L.D."/>
            <person name="Drew J.C."/>
            <person name="Edwards S.V."/>
            <person name="Faircloth B.C."/>
            <person name="Fujita M.K."/>
            <person name="Greenwold M.J."/>
            <person name="Hoffmann F.G."/>
            <person name="Howard J.M."/>
            <person name="Iguchi T."/>
            <person name="Janes D.E."/>
            <person name="Khan S.Y."/>
            <person name="Kohno S."/>
            <person name="de Koning A.J."/>
            <person name="Lance S.L."/>
            <person name="McCarthy F.M."/>
            <person name="McCormack J.E."/>
            <person name="Merchant M.E."/>
            <person name="Peterson D.G."/>
            <person name="Pollock D.D."/>
            <person name="Pourmand N."/>
            <person name="Raney B.J."/>
            <person name="Roessler K.A."/>
            <person name="Sanford J.R."/>
            <person name="Sawyer R.H."/>
            <person name="Schmidt C.J."/>
            <person name="Triplett E.W."/>
            <person name="Tuberville T.D."/>
            <person name="Venegas-Anaya M."/>
            <person name="Howard J.T."/>
            <person name="Jarvis E.D."/>
            <person name="Guillette L.J.Jr."/>
            <person name="Glenn T.C."/>
            <person name="Green R.E."/>
            <person name="Ray D.A."/>
        </authorList>
    </citation>
    <scope>NUCLEOTIDE SEQUENCE [LARGE SCALE GENOMIC DNA]</scope>
    <source>
        <strain evidence="1">KSC_2009_1</strain>
    </source>
</reference>
<organism evidence="1 2">
    <name type="scientific">Alligator mississippiensis</name>
    <name type="common">American alligator</name>
    <dbReference type="NCBI Taxonomy" id="8496"/>
    <lineage>
        <taxon>Eukaryota</taxon>
        <taxon>Metazoa</taxon>
        <taxon>Chordata</taxon>
        <taxon>Craniata</taxon>
        <taxon>Vertebrata</taxon>
        <taxon>Euteleostomi</taxon>
        <taxon>Archelosauria</taxon>
        <taxon>Archosauria</taxon>
        <taxon>Crocodylia</taxon>
        <taxon>Alligatoridae</taxon>
        <taxon>Alligatorinae</taxon>
        <taxon>Alligator</taxon>
    </lineage>
</organism>
<evidence type="ECO:0000313" key="1">
    <source>
        <dbReference type="EMBL" id="KYO42941.1"/>
    </source>
</evidence>
<comment type="caution">
    <text evidence="1">The sequence shown here is derived from an EMBL/GenBank/DDBJ whole genome shotgun (WGS) entry which is preliminary data.</text>
</comment>